<dbReference type="PANTHER" id="PTHR30055:SF234">
    <property type="entry name" value="HTH-TYPE TRANSCRIPTIONAL REGULATOR BETI"/>
    <property type="match status" value="1"/>
</dbReference>
<keyword evidence="3" id="KW-0804">Transcription</keyword>
<keyword evidence="1" id="KW-0805">Transcription regulation</keyword>
<evidence type="ECO:0000256" key="2">
    <source>
        <dbReference type="ARBA" id="ARBA00023125"/>
    </source>
</evidence>
<dbReference type="InterPro" id="IPR050109">
    <property type="entry name" value="HTH-type_TetR-like_transc_reg"/>
</dbReference>
<sequence length="186" mass="19485">MSTPSPALRIDARRNRERLLAAAAQLFEEKGAAFSVDEAAARAGVGTGTFYRNFPTKTALLSALVAQQLDELATQPVESDGDAAEAVLRFVRDAITGSRRKHDLVVALEAAGYTSADDISEASTRFRQRIGDLLARAQETGAVRGDLGLEDLLALVSAASASASRDGVSAQQVAAVITDGLRATPT</sequence>
<dbReference type="PRINTS" id="PR00455">
    <property type="entry name" value="HTHTETR"/>
</dbReference>
<accession>A0ABN2C1Z4</accession>
<dbReference type="Proteomes" id="UP001500363">
    <property type="component" value="Unassembled WGS sequence"/>
</dbReference>
<dbReference type="Gene3D" id="1.10.357.10">
    <property type="entry name" value="Tetracycline Repressor, domain 2"/>
    <property type="match status" value="1"/>
</dbReference>
<keyword evidence="2 4" id="KW-0238">DNA-binding</keyword>
<dbReference type="Pfam" id="PF21597">
    <property type="entry name" value="TetR_C_43"/>
    <property type="match status" value="1"/>
</dbReference>
<dbReference type="SUPFAM" id="SSF48498">
    <property type="entry name" value="Tetracyclin repressor-like, C-terminal domain"/>
    <property type="match status" value="1"/>
</dbReference>
<evidence type="ECO:0000256" key="3">
    <source>
        <dbReference type="ARBA" id="ARBA00023163"/>
    </source>
</evidence>
<evidence type="ECO:0000313" key="6">
    <source>
        <dbReference type="EMBL" id="GAA1551251.1"/>
    </source>
</evidence>
<dbReference type="PROSITE" id="PS50977">
    <property type="entry name" value="HTH_TETR_2"/>
    <property type="match status" value="1"/>
</dbReference>
<dbReference type="PANTHER" id="PTHR30055">
    <property type="entry name" value="HTH-TYPE TRANSCRIPTIONAL REGULATOR RUTR"/>
    <property type="match status" value="1"/>
</dbReference>
<dbReference type="InterPro" id="IPR036271">
    <property type="entry name" value="Tet_transcr_reg_TetR-rel_C_sf"/>
</dbReference>
<dbReference type="InterPro" id="IPR049445">
    <property type="entry name" value="TetR_SbtR-like_C"/>
</dbReference>
<evidence type="ECO:0000259" key="5">
    <source>
        <dbReference type="PROSITE" id="PS50977"/>
    </source>
</evidence>
<dbReference type="EMBL" id="BAAANC010000003">
    <property type="protein sequence ID" value="GAA1551251.1"/>
    <property type="molecule type" value="Genomic_DNA"/>
</dbReference>
<dbReference type="SUPFAM" id="SSF46689">
    <property type="entry name" value="Homeodomain-like"/>
    <property type="match status" value="1"/>
</dbReference>
<gene>
    <name evidence="6" type="ORF">GCM10009741_64660</name>
</gene>
<evidence type="ECO:0000256" key="1">
    <source>
        <dbReference type="ARBA" id="ARBA00023015"/>
    </source>
</evidence>
<dbReference type="InterPro" id="IPR009057">
    <property type="entry name" value="Homeodomain-like_sf"/>
</dbReference>
<dbReference type="Pfam" id="PF00440">
    <property type="entry name" value="TetR_N"/>
    <property type="match status" value="1"/>
</dbReference>
<feature type="DNA-binding region" description="H-T-H motif" evidence="4">
    <location>
        <begin position="35"/>
        <end position="54"/>
    </location>
</feature>
<reference evidence="6 7" key="1">
    <citation type="journal article" date="2019" name="Int. J. Syst. Evol. Microbiol.">
        <title>The Global Catalogue of Microorganisms (GCM) 10K type strain sequencing project: providing services to taxonomists for standard genome sequencing and annotation.</title>
        <authorList>
            <consortium name="The Broad Institute Genomics Platform"/>
            <consortium name="The Broad Institute Genome Sequencing Center for Infectious Disease"/>
            <person name="Wu L."/>
            <person name="Ma J."/>
        </authorList>
    </citation>
    <scope>NUCLEOTIDE SEQUENCE [LARGE SCALE GENOMIC DNA]</scope>
    <source>
        <strain evidence="6 7">JCM 14303</strain>
    </source>
</reference>
<dbReference type="InterPro" id="IPR001647">
    <property type="entry name" value="HTH_TetR"/>
</dbReference>
<protein>
    <submittedName>
        <fullName evidence="6">TetR/AcrR family transcriptional regulator</fullName>
    </submittedName>
</protein>
<keyword evidence="7" id="KW-1185">Reference proteome</keyword>
<dbReference type="RefSeq" id="WP_344181012.1">
    <property type="nucleotide sequence ID" value="NZ_BAAANC010000003.1"/>
</dbReference>
<proteinExistence type="predicted"/>
<name>A0ABN2C1Z4_9ACTN</name>
<organism evidence="6 7">
    <name type="scientific">Kribbella lupini</name>
    <dbReference type="NCBI Taxonomy" id="291602"/>
    <lineage>
        <taxon>Bacteria</taxon>
        <taxon>Bacillati</taxon>
        <taxon>Actinomycetota</taxon>
        <taxon>Actinomycetes</taxon>
        <taxon>Propionibacteriales</taxon>
        <taxon>Kribbellaceae</taxon>
        <taxon>Kribbella</taxon>
    </lineage>
</organism>
<feature type="domain" description="HTH tetR-type" evidence="5">
    <location>
        <begin position="13"/>
        <end position="72"/>
    </location>
</feature>
<evidence type="ECO:0000313" key="7">
    <source>
        <dbReference type="Proteomes" id="UP001500363"/>
    </source>
</evidence>
<comment type="caution">
    <text evidence="6">The sequence shown here is derived from an EMBL/GenBank/DDBJ whole genome shotgun (WGS) entry which is preliminary data.</text>
</comment>
<evidence type="ECO:0000256" key="4">
    <source>
        <dbReference type="PROSITE-ProRule" id="PRU00335"/>
    </source>
</evidence>